<dbReference type="GO" id="GO:0000462">
    <property type="term" value="P:maturation of SSU-rRNA from tricistronic rRNA transcript (SSU-rRNA, 5.8S rRNA, LSU-rRNA)"/>
    <property type="evidence" value="ECO:0007669"/>
    <property type="project" value="InterPro"/>
</dbReference>
<dbReference type="InterPro" id="IPR028160">
    <property type="entry name" value="Slx9-like"/>
</dbReference>
<evidence type="ECO:0000256" key="3">
    <source>
        <dbReference type="ARBA" id="ARBA00021321"/>
    </source>
</evidence>
<protein>
    <recommendedName>
        <fullName evidence="3">Ribosome biogenesis protein SLX9</fullName>
    </recommendedName>
</protein>
<organism evidence="6 7">
    <name type="scientific">Mycena pura</name>
    <dbReference type="NCBI Taxonomy" id="153505"/>
    <lineage>
        <taxon>Eukaryota</taxon>
        <taxon>Fungi</taxon>
        <taxon>Dikarya</taxon>
        <taxon>Basidiomycota</taxon>
        <taxon>Agaricomycotina</taxon>
        <taxon>Agaricomycetes</taxon>
        <taxon>Agaricomycetidae</taxon>
        <taxon>Agaricales</taxon>
        <taxon>Marasmiineae</taxon>
        <taxon>Mycenaceae</taxon>
        <taxon>Mycena</taxon>
    </lineage>
</organism>
<evidence type="ECO:0000256" key="4">
    <source>
        <dbReference type="ARBA" id="ARBA00023242"/>
    </source>
</evidence>
<accession>A0AAD6YP94</accession>
<evidence type="ECO:0000256" key="1">
    <source>
        <dbReference type="ARBA" id="ARBA00004604"/>
    </source>
</evidence>
<comment type="subcellular location">
    <subcellularLocation>
        <location evidence="1">Nucleus</location>
        <location evidence="1">Nucleolus</location>
    </subcellularLocation>
</comment>
<dbReference type="GO" id="GO:0005730">
    <property type="term" value="C:nucleolus"/>
    <property type="evidence" value="ECO:0007669"/>
    <property type="project" value="UniProtKB-SubCell"/>
</dbReference>
<name>A0AAD6YP94_9AGAR</name>
<dbReference type="Pfam" id="PF15341">
    <property type="entry name" value="SLX9"/>
    <property type="match status" value="1"/>
</dbReference>
<reference evidence="6" key="1">
    <citation type="submission" date="2023-03" db="EMBL/GenBank/DDBJ databases">
        <title>Massive genome expansion in bonnet fungi (Mycena s.s.) driven by repeated elements and novel gene families across ecological guilds.</title>
        <authorList>
            <consortium name="Lawrence Berkeley National Laboratory"/>
            <person name="Harder C.B."/>
            <person name="Miyauchi S."/>
            <person name="Viragh M."/>
            <person name="Kuo A."/>
            <person name="Thoen E."/>
            <person name="Andreopoulos B."/>
            <person name="Lu D."/>
            <person name="Skrede I."/>
            <person name="Drula E."/>
            <person name="Henrissat B."/>
            <person name="Morin E."/>
            <person name="Kohler A."/>
            <person name="Barry K."/>
            <person name="LaButti K."/>
            <person name="Morin E."/>
            <person name="Salamov A."/>
            <person name="Lipzen A."/>
            <person name="Mereny Z."/>
            <person name="Hegedus B."/>
            <person name="Baldrian P."/>
            <person name="Stursova M."/>
            <person name="Weitz H."/>
            <person name="Taylor A."/>
            <person name="Grigoriev I.V."/>
            <person name="Nagy L.G."/>
            <person name="Martin F."/>
            <person name="Kauserud H."/>
        </authorList>
    </citation>
    <scope>NUCLEOTIDE SEQUENCE</scope>
    <source>
        <strain evidence="6">9144</strain>
    </source>
</reference>
<keyword evidence="7" id="KW-1185">Reference proteome</keyword>
<gene>
    <name evidence="6" type="ORF">GGX14DRAFT_638562</name>
</gene>
<comment type="caution">
    <text evidence="6">The sequence shown here is derived from an EMBL/GenBank/DDBJ whole genome shotgun (WGS) entry which is preliminary data.</text>
</comment>
<evidence type="ECO:0000256" key="5">
    <source>
        <dbReference type="SAM" id="MobiDB-lite"/>
    </source>
</evidence>
<proteinExistence type="inferred from homology"/>
<dbReference type="GO" id="GO:0030688">
    <property type="term" value="C:preribosome, small subunit precursor"/>
    <property type="evidence" value="ECO:0007669"/>
    <property type="project" value="InterPro"/>
</dbReference>
<sequence>QPKERRKRVGGHDSSVKLVKRQFAVQDNAVEHVQVGDAAGRSAADVLCSMDEESHTSGLKKKEKQQLKRDALLQRLEPNHSPYSKSHTRRLKRKANEQLAGVSLDDMQLALAAVDDASGSVHIPPQAITEEQPDLTHKMPKLKPRSTQIGEGKGVPLSKTQRQRALQLEKLRHPLILANAEFSSNPFQTIRIHAQNTLLQHSSKQ</sequence>
<evidence type="ECO:0000313" key="7">
    <source>
        <dbReference type="Proteomes" id="UP001219525"/>
    </source>
</evidence>
<evidence type="ECO:0000313" key="6">
    <source>
        <dbReference type="EMBL" id="KAJ7225412.1"/>
    </source>
</evidence>
<keyword evidence="4" id="KW-0539">Nucleus</keyword>
<dbReference type="Proteomes" id="UP001219525">
    <property type="component" value="Unassembled WGS sequence"/>
</dbReference>
<dbReference type="AlphaFoldDB" id="A0AAD6YP94"/>
<comment type="similarity">
    <text evidence="2">Belongs to the SLX9 family.</text>
</comment>
<feature type="region of interest" description="Disordered" evidence="5">
    <location>
        <begin position="138"/>
        <end position="159"/>
    </location>
</feature>
<feature type="non-terminal residue" evidence="6">
    <location>
        <position position="1"/>
    </location>
</feature>
<dbReference type="EMBL" id="JARJCW010000004">
    <property type="protein sequence ID" value="KAJ7225412.1"/>
    <property type="molecule type" value="Genomic_DNA"/>
</dbReference>
<dbReference type="GO" id="GO:0030686">
    <property type="term" value="C:90S preribosome"/>
    <property type="evidence" value="ECO:0007669"/>
    <property type="project" value="InterPro"/>
</dbReference>
<evidence type="ECO:0000256" key="2">
    <source>
        <dbReference type="ARBA" id="ARBA00011022"/>
    </source>
</evidence>